<feature type="chain" id="PRO_5011607392" evidence="7">
    <location>
        <begin position="39"/>
        <end position="464"/>
    </location>
</feature>
<evidence type="ECO:0000313" key="9">
    <source>
        <dbReference type="EMBL" id="SFP45942.1"/>
    </source>
</evidence>
<feature type="domain" description="NlpC/P60" evidence="8">
    <location>
        <begin position="327"/>
        <end position="464"/>
    </location>
</feature>
<dbReference type="Pfam" id="PF00877">
    <property type="entry name" value="NLPC_P60"/>
    <property type="match status" value="1"/>
</dbReference>
<evidence type="ECO:0000256" key="5">
    <source>
        <dbReference type="SAM" id="Coils"/>
    </source>
</evidence>
<dbReference type="EMBL" id="FOWQ01000005">
    <property type="protein sequence ID" value="SFP45942.1"/>
    <property type="molecule type" value="Genomic_DNA"/>
</dbReference>
<dbReference type="Gene3D" id="6.10.250.3150">
    <property type="match status" value="1"/>
</dbReference>
<keyword evidence="10" id="KW-1185">Reference proteome</keyword>
<keyword evidence="5" id="KW-0175">Coiled coil</keyword>
<accession>A0A1I5QI71</accession>
<dbReference type="AlphaFoldDB" id="A0A1I5QI71"/>
<dbReference type="Proteomes" id="UP000198857">
    <property type="component" value="Unassembled WGS sequence"/>
</dbReference>
<dbReference type="InterPro" id="IPR038765">
    <property type="entry name" value="Papain-like_cys_pep_sf"/>
</dbReference>
<keyword evidence="4" id="KW-0788">Thiol protease</keyword>
<comment type="similarity">
    <text evidence="1">Belongs to the peptidase C40 family.</text>
</comment>
<dbReference type="Gene3D" id="3.90.1720.10">
    <property type="entry name" value="endopeptidase domain like (from Nostoc punctiforme)"/>
    <property type="match status" value="1"/>
</dbReference>
<organism evidence="9 10">
    <name type="scientific">Geodermatophilus dictyosporus</name>
    <dbReference type="NCBI Taxonomy" id="1523247"/>
    <lineage>
        <taxon>Bacteria</taxon>
        <taxon>Bacillati</taxon>
        <taxon>Actinomycetota</taxon>
        <taxon>Actinomycetes</taxon>
        <taxon>Geodermatophilales</taxon>
        <taxon>Geodermatophilaceae</taxon>
        <taxon>Geodermatophilus</taxon>
    </lineage>
</organism>
<dbReference type="InterPro" id="IPR051794">
    <property type="entry name" value="PG_Endopeptidase_C40"/>
</dbReference>
<dbReference type="InterPro" id="IPR000064">
    <property type="entry name" value="NLP_P60_dom"/>
</dbReference>
<name>A0A1I5QI71_9ACTN</name>
<dbReference type="RefSeq" id="WP_169064271.1">
    <property type="nucleotide sequence ID" value="NZ_FOWQ01000005.1"/>
</dbReference>
<feature type="compositionally biased region" description="Pro residues" evidence="6">
    <location>
        <begin position="300"/>
        <end position="317"/>
    </location>
</feature>
<keyword evidence="7" id="KW-0732">Signal</keyword>
<feature type="compositionally biased region" description="Pro residues" evidence="6">
    <location>
        <begin position="278"/>
        <end position="290"/>
    </location>
</feature>
<sequence length="464" mass="45645">MGTRARTRHRQGRLAARAAGTVLAAVVGLGLAPGVASAAPSDDEIAAAEAARDDAAAQVGVLSAQLAEAEAAAATAHQNAQIALQDYEETQAAADAAREAADAAAAAATQAEADLGTGRSQVAAFARDSYVRGSTAPGAAALLSADGPAQLVERAALLEAAGTHRVDVVGELTVLQAQAAAAHDEADAASTRAESLQAEAAAGLAGAQAQEISAREQTAALAEQRDAVAAQAAAAEQQVAGMEQEQAAAEAAAAAAARAAAARASAAPAAASSAPAPAAAPAPAPAPAPSPGSGGSSAPAPAPAPVPRTPPSDPTPPSVTTAGAPTTSAVETATTAALSQRGLPYSWGGGGSNGPSYGIPPDTGVYGFDCSGLTQYAYARAGIQIGGTSRDQWWRFRGSTVARADLRAGDLVFWGSGSSYTSIYHVALYLGDGKVVHAPQSGDVVKVTSMWFGSDYFGAVRPAA</sequence>
<evidence type="ECO:0000256" key="2">
    <source>
        <dbReference type="ARBA" id="ARBA00022670"/>
    </source>
</evidence>
<evidence type="ECO:0000256" key="6">
    <source>
        <dbReference type="SAM" id="MobiDB-lite"/>
    </source>
</evidence>
<feature type="region of interest" description="Disordered" evidence="6">
    <location>
        <begin position="274"/>
        <end position="334"/>
    </location>
</feature>
<evidence type="ECO:0000313" key="10">
    <source>
        <dbReference type="Proteomes" id="UP000198857"/>
    </source>
</evidence>
<feature type="coiled-coil region" evidence="5">
    <location>
        <begin position="225"/>
        <end position="252"/>
    </location>
</feature>
<evidence type="ECO:0000256" key="7">
    <source>
        <dbReference type="SAM" id="SignalP"/>
    </source>
</evidence>
<dbReference type="GO" id="GO:0006508">
    <property type="term" value="P:proteolysis"/>
    <property type="evidence" value="ECO:0007669"/>
    <property type="project" value="UniProtKB-KW"/>
</dbReference>
<keyword evidence="3 9" id="KW-0378">Hydrolase</keyword>
<dbReference type="PROSITE" id="PS51935">
    <property type="entry name" value="NLPC_P60"/>
    <property type="match status" value="1"/>
</dbReference>
<protein>
    <submittedName>
        <fullName evidence="9">Cell wall-associated hydrolase, NlpC family</fullName>
    </submittedName>
</protein>
<dbReference type="PANTHER" id="PTHR47359">
    <property type="entry name" value="PEPTIDOGLYCAN DL-ENDOPEPTIDASE CWLO"/>
    <property type="match status" value="1"/>
</dbReference>
<evidence type="ECO:0000256" key="1">
    <source>
        <dbReference type="ARBA" id="ARBA00007074"/>
    </source>
</evidence>
<gene>
    <name evidence="9" type="ORF">SAMN05660464_3165</name>
</gene>
<feature type="signal peptide" evidence="7">
    <location>
        <begin position="1"/>
        <end position="38"/>
    </location>
</feature>
<evidence type="ECO:0000256" key="3">
    <source>
        <dbReference type="ARBA" id="ARBA00022801"/>
    </source>
</evidence>
<dbReference type="PANTHER" id="PTHR47359:SF3">
    <property type="entry name" value="NLP_P60 DOMAIN-CONTAINING PROTEIN-RELATED"/>
    <property type="match status" value="1"/>
</dbReference>
<dbReference type="STRING" id="1523247.SAMN05660464_3165"/>
<dbReference type="GO" id="GO:0008234">
    <property type="term" value="F:cysteine-type peptidase activity"/>
    <property type="evidence" value="ECO:0007669"/>
    <property type="project" value="UniProtKB-KW"/>
</dbReference>
<evidence type="ECO:0000256" key="4">
    <source>
        <dbReference type="ARBA" id="ARBA00022807"/>
    </source>
</evidence>
<reference evidence="10" key="1">
    <citation type="submission" date="2016-10" db="EMBL/GenBank/DDBJ databases">
        <authorList>
            <person name="Varghese N."/>
            <person name="Submissions S."/>
        </authorList>
    </citation>
    <scope>NUCLEOTIDE SEQUENCE [LARGE SCALE GENOMIC DNA]</scope>
    <source>
        <strain evidence="10">DSM 44208</strain>
    </source>
</reference>
<proteinExistence type="inferred from homology"/>
<dbReference type="SUPFAM" id="SSF54001">
    <property type="entry name" value="Cysteine proteinases"/>
    <property type="match status" value="1"/>
</dbReference>
<evidence type="ECO:0000259" key="8">
    <source>
        <dbReference type="PROSITE" id="PS51935"/>
    </source>
</evidence>
<feature type="compositionally biased region" description="Low complexity" evidence="6">
    <location>
        <begin position="318"/>
        <end position="334"/>
    </location>
</feature>
<keyword evidence="2" id="KW-0645">Protease</keyword>